<comment type="caution">
    <text evidence="6">The sequence shown here is derived from an EMBL/GenBank/DDBJ whole genome shotgun (WGS) entry which is preliminary data.</text>
</comment>
<sequence length="227" mass="24827">MTEAKGVEAVDRALQILDCFTPGETELSLADLAKKSGFYKSTIIRLAVSLEKFGYLIRSDTGRYRLGPTTWRLGAHYRRSFDLAGILRPELKLLSDATQETASYYVREGESRICLFRSEPARSIRHSITEGASMPLTQGASGKILLAFSDDRSEGDPAVREVGYAISLGERDAEVAAIAMPVLSRGGRLMGALAVSGLITRFAVDRHSELTAALTETQKRLIDQITV</sequence>
<dbReference type="RefSeq" id="WP_183475013.1">
    <property type="nucleotide sequence ID" value="NZ_JACIBX010000016.1"/>
</dbReference>
<evidence type="ECO:0000313" key="7">
    <source>
        <dbReference type="Proteomes" id="UP000576152"/>
    </source>
</evidence>
<dbReference type="PROSITE" id="PS51078">
    <property type="entry name" value="ICLR_ED"/>
    <property type="match status" value="1"/>
</dbReference>
<keyword evidence="1" id="KW-0805">Transcription regulation</keyword>
<evidence type="ECO:0000256" key="1">
    <source>
        <dbReference type="ARBA" id="ARBA00023015"/>
    </source>
</evidence>
<feature type="domain" description="IclR-ED" evidence="5">
    <location>
        <begin position="69"/>
        <end position="227"/>
    </location>
</feature>
<dbReference type="InterPro" id="IPR005471">
    <property type="entry name" value="Tscrpt_reg_IclR_N"/>
</dbReference>
<dbReference type="Pfam" id="PF09339">
    <property type="entry name" value="HTH_IclR"/>
    <property type="match status" value="1"/>
</dbReference>
<accession>A0ABR6HT39</accession>
<dbReference type="PANTHER" id="PTHR30136:SF39">
    <property type="entry name" value="TRANSCRIPTIONAL REGULATORY PROTEIN"/>
    <property type="match status" value="1"/>
</dbReference>
<keyword evidence="3" id="KW-0804">Transcription</keyword>
<dbReference type="GO" id="GO:0003677">
    <property type="term" value="F:DNA binding"/>
    <property type="evidence" value="ECO:0007669"/>
    <property type="project" value="UniProtKB-KW"/>
</dbReference>
<proteinExistence type="predicted"/>
<dbReference type="Pfam" id="PF01614">
    <property type="entry name" value="IclR_C"/>
    <property type="match status" value="2"/>
</dbReference>
<reference evidence="6 7" key="1">
    <citation type="submission" date="2020-08" db="EMBL/GenBank/DDBJ databases">
        <title>Genomic Encyclopedia of Type Strains, Phase III (KMG-III): the genomes of soil and plant-associated and newly described type strains.</title>
        <authorList>
            <person name="Whitman W."/>
        </authorList>
    </citation>
    <scope>NUCLEOTIDE SEQUENCE [LARGE SCALE GENOMIC DNA]</scope>
    <source>
        <strain evidence="6 7">CECT 8572</strain>
    </source>
</reference>
<dbReference type="InterPro" id="IPR036390">
    <property type="entry name" value="WH_DNA-bd_sf"/>
</dbReference>
<keyword evidence="7" id="KW-1185">Reference proteome</keyword>
<evidence type="ECO:0000259" key="5">
    <source>
        <dbReference type="PROSITE" id="PS51078"/>
    </source>
</evidence>
<feature type="domain" description="HTH iclR-type" evidence="4">
    <location>
        <begin position="7"/>
        <end position="68"/>
    </location>
</feature>
<dbReference type="EMBL" id="JACIBX010000016">
    <property type="protein sequence ID" value="MBB3713534.1"/>
    <property type="molecule type" value="Genomic_DNA"/>
</dbReference>
<dbReference type="SUPFAM" id="SSF46785">
    <property type="entry name" value="Winged helix' DNA-binding domain"/>
    <property type="match status" value="1"/>
</dbReference>
<dbReference type="PROSITE" id="PS51077">
    <property type="entry name" value="HTH_ICLR"/>
    <property type="match status" value="1"/>
</dbReference>
<keyword evidence="2 6" id="KW-0238">DNA-binding</keyword>
<gene>
    <name evidence="6" type="ORF">FHS00_003138</name>
</gene>
<dbReference type="InterPro" id="IPR036388">
    <property type="entry name" value="WH-like_DNA-bd_sf"/>
</dbReference>
<evidence type="ECO:0000259" key="4">
    <source>
        <dbReference type="PROSITE" id="PS51077"/>
    </source>
</evidence>
<name>A0ABR6HT39_9RHOB</name>
<protein>
    <submittedName>
        <fullName evidence="6">DNA-binding IclR family transcriptional regulator</fullName>
    </submittedName>
</protein>
<dbReference type="Gene3D" id="3.30.450.40">
    <property type="match status" value="2"/>
</dbReference>
<dbReference type="Gene3D" id="1.10.10.10">
    <property type="entry name" value="Winged helix-like DNA-binding domain superfamily/Winged helix DNA-binding domain"/>
    <property type="match status" value="1"/>
</dbReference>
<organism evidence="6 7">
    <name type="scientific">Limimaricola variabilis</name>
    <dbReference type="NCBI Taxonomy" id="1492771"/>
    <lineage>
        <taxon>Bacteria</taxon>
        <taxon>Pseudomonadati</taxon>
        <taxon>Pseudomonadota</taxon>
        <taxon>Alphaproteobacteria</taxon>
        <taxon>Rhodobacterales</taxon>
        <taxon>Paracoccaceae</taxon>
        <taxon>Limimaricola</taxon>
    </lineage>
</organism>
<evidence type="ECO:0000313" key="6">
    <source>
        <dbReference type="EMBL" id="MBB3713534.1"/>
    </source>
</evidence>
<dbReference type="InterPro" id="IPR029016">
    <property type="entry name" value="GAF-like_dom_sf"/>
</dbReference>
<dbReference type="InterPro" id="IPR050707">
    <property type="entry name" value="HTH_MetabolicPath_Reg"/>
</dbReference>
<evidence type="ECO:0000256" key="2">
    <source>
        <dbReference type="ARBA" id="ARBA00023125"/>
    </source>
</evidence>
<dbReference type="SUPFAM" id="SSF55781">
    <property type="entry name" value="GAF domain-like"/>
    <property type="match status" value="1"/>
</dbReference>
<dbReference type="PANTHER" id="PTHR30136">
    <property type="entry name" value="HELIX-TURN-HELIX TRANSCRIPTIONAL REGULATOR, ICLR FAMILY"/>
    <property type="match status" value="1"/>
</dbReference>
<dbReference type="SMART" id="SM00346">
    <property type="entry name" value="HTH_ICLR"/>
    <property type="match status" value="1"/>
</dbReference>
<dbReference type="InterPro" id="IPR014757">
    <property type="entry name" value="Tscrpt_reg_IclR_C"/>
</dbReference>
<evidence type="ECO:0000256" key="3">
    <source>
        <dbReference type="ARBA" id="ARBA00023163"/>
    </source>
</evidence>
<dbReference type="Proteomes" id="UP000576152">
    <property type="component" value="Unassembled WGS sequence"/>
</dbReference>